<accession>A0A4R7UW06</accession>
<dbReference type="CDD" id="cd00190">
    <property type="entry name" value="Tryp_SPc"/>
    <property type="match status" value="1"/>
</dbReference>
<organism evidence="6 7">
    <name type="scientific">Actinophytocola oryzae</name>
    <dbReference type="NCBI Taxonomy" id="502181"/>
    <lineage>
        <taxon>Bacteria</taxon>
        <taxon>Bacillati</taxon>
        <taxon>Actinomycetota</taxon>
        <taxon>Actinomycetes</taxon>
        <taxon>Pseudonocardiales</taxon>
        <taxon>Pseudonocardiaceae</taxon>
    </lineage>
</organism>
<proteinExistence type="inferred from homology"/>
<evidence type="ECO:0000256" key="1">
    <source>
        <dbReference type="ARBA" id="ARBA00007664"/>
    </source>
</evidence>
<dbReference type="PANTHER" id="PTHR24276:SF98">
    <property type="entry name" value="FI18310P1-RELATED"/>
    <property type="match status" value="1"/>
</dbReference>
<dbReference type="SUPFAM" id="SSF50494">
    <property type="entry name" value="Trypsin-like serine proteases"/>
    <property type="match status" value="1"/>
</dbReference>
<dbReference type="Pfam" id="PF00089">
    <property type="entry name" value="Trypsin"/>
    <property type="match status" value="1"/>
</dbReference>
<dbReference type="GO" id="GO:0004252">
    <property type="term" value="F:serine-type endopeptidase activity"/>
    <property type="evidence" value="ECO:0007669"/>
    <property type="project" value="InterPro"/>
</dbReference>
<evidence type="ECO:0000256" key="4">
    <source>
        <dbReference type="SAM" id="Phobius"/>
    </source>
</evidence>
<dbReference type="FunFam" id="2.40.10.10:FF:000068">
    <property type="entry name" value="transmembrane protease serine 2"/>
    <property type="match status" value="1"/>
</dbReference>
<dbReference type="InterPro" id="IPR009003">
    <property type="entry name" value="Peptidase_S1_PA"/>
</dbReference>
<dbReference type="FunFam" id="2.40.10.10:FF:000002">
    <property type="entry name" value="Transmembrane protease serine"/>
    <property type="match status" value="1"/>
</dbReference>
<dbReference type="GO" id="GO:0006508">
    <property type="term" value="P:proteolysis"/>
    <property type="evidence" value="ECO:0007669"/>
    <property type="project" value="UniProtKB-KW"/>
</dbReference>
<dbReference type="Proteomes" id="UP000294927">
    <property type="component" value="Unassembled WGS sequence"/>
</dbReference>
<dbReference type="PRINTS" id="PR00722">
    <property type="entry name" value="CHYMOTRYPSIN"/>
</dbReference>
<dbReference type="SMART" id="SM00020">
    <property type="entry name" value="Tryp_SPc"/>
    <property type="match status" value="1"/>
</dbReference>
<keyword evidence="4" id="KW-1133">Transmembrane helix</keyword>
<sequence length="287" mass="29480">MGELVVTTSLNKGERGMAEARRVLRLIGVAAAALTTIGIAATVSPAYADQPSSGAQPKIIGGEETTVEENPFVVALTTTDGFQFCGGTIVAPNKVLTAAHCTEGQSEPDIIVVAGRTSLSAGGGTSAGVTDIWIHPDWNSSTMTNDSSVLTLDTELSEEPLELASPADADLYAAGANSTVLGWGVTESGDTSDTLRKVDVPVTADEDCAASYGDQFDATTMVCAGLKEGGKDSCQGDSGGPLVEQAADGTRKLIGIVSWGQGCAEPDFYGVYGRVSAMYDELTEQIG</sequence>
<feature type="transmembrane region" description="Helical" evidence="4">
    <location>
        <begin position="23"/>
        <end position="48"/>
    </location>
</feature>
<dbReference type="InterPro" id="IPR043504">
    <property type="entry name" value="Peptidase_S1_PA_chymotrypsin"/>
</dbReference>
<name>A0A4R7UW06_9PSEU</name>
<keyword evidence="2" id="KW-1015">Disulfide bond</keyword>
<keyword evidence="4" id="KW-0812">Transmembrane</keyword>
<dbReference type="InterPro" id="IPR018114">
    <property type="entry name" value="TRYPSIN_HIS"/>
</dbReference>
<keyword evidence="3" id="KW-0645">Protease</keyword>
<dbReference type="InterPro" id="IPR001254">
    <property type="entry name" value="Trypsin_dom"/>
</dbReference>
<dbReference type="InterPro" id="IPR050430">
    <property type="entry name" value="Peptidase_S1"/>
</dbReference>
<evidence type="ECO:0000259" key="5">
    <source>
        <dbReference type="PROSITE" id="PS50240"/>
    </source>
</evidence>
<evidence type="ECO:0000313" key="6">
    <source>
        <dbReference type="EMBL" id="TDV39695.1"/>
    </source>
</evidence>
<dbReference type="InterPro" id="IPR033116">
    <property type="entry name" value="TRYPSIN_SER"/>
</dbReference>
<keyword evidence="7" id="KW-1185">Reference proteome</keyword>
<dbReference type="InterPro" id="IPR001314">
    <property type="entry name" value="Peptidase_S1A"/>
</dbReference>
<dbReference type="AlphaFoldDB" id="A0A4R7UW06"/>
<gene>
    <name evidence="6" type="ORF">CLV71_1257</name>
</gene>
<evidence type="ECO:0000256" key="2">
    <source>
        <dbReference type="ARBA" id="ARBA00023157"/>
    </source>
</evidence>
<dbReference type="PROSITE" id="PS50240">
    <property type="entry name" value="TRYPSIN_DOM"/>
    <property type="match status" value="1"/>
</dbReference>
<dbReference type="PROSITE" id="PS00135">
    <property type="entry name" value="TRYPSIN_SER"/>
    <property type="match status" value="1"/>
</dbReference>
<evidence type="ECO:0000313" key="7">
    <source>
        <dbReference type="Proteomes" id="UP000294927"/>
    </source>
</evidence>
<comment type="caution">
    <text evidence="6">The sequence shown here is derived from an EMBL/GenBank/DDBJ whole genome shotgun (WGS) entry which is preliminary data.</text>
</comment>
<dbReference type="PROSITE" id="PS00134">
    <property type="entry name" value="TRYPSIN_HIS"/>
    <property type="match status" value="1"/>
</dbReference>
<protein>
    <submittedName>
        <fullName evidence="6">Trypsin</fullName>
    </submittedName>
</protein>
<comment type="similarity">
    <text evidence="1">Belongs to the peptidase S1 family.</text>
</comment>
<keyword evidence="3" id="KW-0720">Serine protease</keyword>
<dbReference type="EMBL" id="SOCP01000025">
    <property type="protein sequence ID" value="TDV39695.1"/>
    <property type="molecule type" value="Genomic_DNA"/>
</dbReference>
<evidence type="ECO:0000256" key="3">
    <source>
        <dbReference type="RuleBase" id="RU363034"/>
    </source>
</evidence>
<reference evidence="6 7" key="1">
    <citation type="submission" date="2019-03" db="EMBL/GenBank/DDBJ databases">
        <title>Genomic Encyclopedia of Archaeal and Bacterial Type Strains, Phase II (KMG-II): from individual species to whole genera.</title>
        <authorList>
            <person name="Goeker M."/>
        </authorList>
    </citation>
    <scope>NUCLEOTIDE SEQUENCE [LARGE SCALE GENOMIC DNA]</scope>
    <source>
        <strain evidence="6 7">DSM 45499</strain>
    </source>
</reference>
<feature type="domain" description="Peptidase S1" evidence="5">
    <location>
        <begin position="59"/>
        <end position="287"/>
    </location>
</feature>
<dbReference type="Gene3D" id="2.40.10.10">
    <property type="entry name" value="Trypsin-like serine proteases"/>
    <property type="match status" value="1"/>
</dbReference>
<dbReference type="PANTHER" id="PTHR24276">
    <property type="entry name" value="POLYSERASE-RELATED"/>
    <property type="match status" value="1"/>
</dbReference>
<keyword evidence="3" id="KW-0378">Hydrolase</keyword>
<keyword evidence="4" id="KW-0472">Membrane</keyword>